<sequence length="42" mass="4692">MANTVALDTMIVEQGPDALICSDREGAIVRWSRAVFSWARVR</sequence>
<evidence type="ECO:0000313" key="1">
    <source>
        <dbReference type="EMBL" id="MBB2930680.1"/>
    </source>
</evidence>
<evidence type="ECO:0000313" key="2">
    <source>
        <dbReference type="Proteomes" id="UP000533533"/>
    </source>
</evidence>
<name>A0ABR6FTC5_9BURK</name>
<evidence type="ECO:0008006" key="3">
    <source>
        <dbReference type="Google" id="ProtNLM"/>
    </source>
</evidence>
<dbReference type="Proteomes" id="UP000533533">
    <property type="component" value="Unassembled WGS sequence"/>
</dbReference>
<proteinExistence type="predicted"/>
<gene>
    <name evidence="1" type="ORF">FHX59_005145</name>
</gene>
<reference evidence="1 2" key="1">
    <citation type="submission" date="2020-08" db="EMBL/GenBank/DDBJ databases">
        <title>Genomic Encyclopedia of Type Strains, Phase IV (KMG-V): Genome sequencing to study the core and pangenomes of soil and plant-associated prokaryotes.</title>
        <authorList>
            <person name="Whitman W."/>
        </authorList>
    </citation>
    <scope>NUCLEOTIDE SEQUENCE [LARGE SCALE GENOMIC DNA]</scope>
    <source>
        <strain evidence="1 2">SRMrh-85</strain>
    </source>
</reference>
<protein>
    <recommendedName>
        <fullName evidence="3">PAS domain-containing protein</fullName>
    </recommendedName>
</protein>
<dbReference type="EMBL" id="JACHVZ010000015">
    <property type="protein sequence ID" value="MBB2930680.1"/>
    <property type="molecule type" value="Genomic_DNA"/>
</dbReference>
<dbReference type="RefSeq" id="WP_258365426.1">
    <property type="nucleotide sequence ID" value="NZ_JACHVZ010000015.1"/>
</dbReference>
<organism evidence="1 2">
    <name type="scientific">Paraburkholderia silvatlantica</name>
    <dbReference type="NCBI Taxonomy" id="321895"/>
    <lineage>
        <taxon>Bacteria</taxon>
        <taxon>Pseudomonadati</taxon>
        <taxon>Pseudomonadota</taxon>
        <taxon>Betaproteobacteria</taxon>
        <taxon>Burkholderiales</taxon>
        <taxon>Burkholderiaceae</taxon>
        <taxon>Paraburkholderia</taxon>
    </lineage>
</organism>
<accession>A0ABR6FTC5</accession>
<comment type="caution">
    <text evidence="1">The sequence shown here is derived from an EMBL/GenBank/DDBJ whole genome shotgun (WGS) entry which is preliminary data.</text>
</comment>
<keyword evidence="2" id="KW-1185">Reference proteome</keyword>